<name>A0ACA9LHS2_9GLOM</name>
<dbReference type="EMBL" id="CAJVPU010004052">
    <property type="protein sequence ID" value="CAG8527394.1"/>
    <property type="molecule type" value="Genomic_DNA"/>
</dbReference>
<sequence length="115" mass="13603">MPNVPKDKHQRVHTQCQICSRTIPEGLQCQGQTPKIHTPKKYLKTNTRRSTMPNREFTLYCRKSTETHYITSKVSRINTLKKLKETLKKVLKIPENSREHIKKKGYFCRNAEETF</sequence>
<evidence type="ECO:0000313" key="1">
    <source>
        <dbReference type="EMBL" id="CAG8527394.1"/>
    </source>
</evidence>
<gene>
    <name evidence="1" type="ORF">DHETER_LOCUS4208</name>
</gene>
<protein>
    <submittedName>
        <fullName evidence="1">10526_t:CDS:1</fullName>
    </submittedName>
</protein>
<comment type="caution">
    <text evidence="1">The sequence shown here is derived from an EMBL/GenBank/DDBJ whole genome shotgun (WGS) entry which is preliminary data.</text>
</comment>
<keyword evidence="2" id="KW-1185">Reference proteome</keyword>
<proteinExistence type="predicted"/>
<dbReference type="Proteomes" id="UP000789702">
    <property type="component" value="Unassembled WGS sequence"/>
</dbReference>
<evidence type="ECO:0000313" key="2">
    <source>
        <dbReference type="Proteomes" id="UP000789702"/>
    </source>
</evidence>
<reference evidence="1" key="1">
    <citation type="submission" date="2021-06" db="EMBL/GenBank/DDBJ databases">
        <authorList>
            <person name="Kallberg Y."/>
            <person name="Tangrot J."/>
            <person name="Rosling A."/>
        </authorList>
    </citation>
    <scope>NUCLEOTIDE SEQUENCE</scope>
    <source>
        <strain evidence="1">IL203A</strain>
    </source>
</reference>
<organism evidence="1 2">
    <name type="scientific">Dentiscutata heterogama</name>
    <dbReference type="NCBI Taxonomy" id="1316150"/>
    <lineage>
        <taxon>Eukaryota</taxon>
        <taxon>Fungi</taxon>
        <taxon>Fungi incertae sedis</taxon>
        <taxon>Mucoromycota</taxon>
        <taxon>Glomeromycotina</taxon>
        <taxon>Glomeromycetes</taxon>
        <taxon>Diversisporales</taxon>
        <taxon>Gigasporaceae</taxon>
        <taxon>Dentiscutata</taxon>
    </lineage>
</organism>
<accession>A0ACA9LHS2</accession>